<feature type="region of interest" description="Disordered" evidence="1">
    <location>
        <begin position="120"/>
        <end position="155"/>
    </location>
</feature>
<dbReference type="PATRIC" id="fig|1386089.3.peg.1789"/>
<dbReference type="AlphaFoldDB" id="W9GDV2"/>
<gene>
    <name evidence="2" type="ORF">N865_20600</name>
</gene>
<feature type="compositionally biased region" description="Polar residues" evidence="1">
    <location>
        <begin position="245"/>
        <end position="256"/>
    </location>
</feature>
<sequence>MSNLWPDPADSVRPGRDARSIGAPGDDTAGDIANDPALAPLLRGLTAEPTERELLGLGAALTAFRAAHVTSPAPPSRRRPSMLSALTGAKLGAAIAAATVSVGGVAAAAYVSANATTTPDAHATAAPSATHPVTDPTGTPAPGTEHATATPVGPNATGHPAYGLCTAWKGVADSGKAMESVAMKNLTAAAGGADKIAAFCANVPAPGKSADHPTGKPTSTPTGKPETVPTGKPTSTPTGKPASVPTPSATHPTGRS</sequence>
<dbReference type="STRING" id="1386089.N865_20600"/>
<evidence type="ECO:0000256" key="1">
    <source>
        <dbReference type="SAM" id="MobiDB-lite"/>
    </source>
</evidence>
<organism evidence="2 3">
    <name type="scientific">Intrasporangium oryzae NRRL B-24470</name>
    <dbReference type="NCBI Taxonomy" id="1386089"/>
    <lineage>
        <taxon>Bacteria</taxon>
        <taxon>Bacillati</taxon>
        <taxon>Actinomycetota</taxon>
        <taxon>Actinomycetes</taxon>
        <taxon>Micrococcales</taxon>
        <taxon>Intrasporangiaceae</taxon>
        <taxon>Intrasporangium</taxon>
    </lineage>
</organism>
<evidence type="ECO:0000313" key="3">
    <source>
        <dbReference type="Proteomes" id="UP000019489"/>
    </source>
</evidence>
<dbReference type="eggNOG" id="ENOG5033C8E">
    <property type="taxonomic scope" value="Bacteria"/>
</dbReference>
<comment type="caution">
    <text evidence="2">The sequence shown here is derived from an EMBL/GenBank/DDBJ whole genome shotgun (WGS) entry which is preliminary data.</text>
</comment>
<reference evidence="2 3" key="1">
    <citation type="submission" date="2013-08" db="EMBL/GenBank/DDBJ databases">
        <title>Intrasporangium oryzae NRRL B-24470.</title>
        <authorList>
            <person name="Liu H."/>
            <person name="Wang G."/>
        </authorList>
    </citation>
    <scope>NUCLEOTIDE SEQUENCE [LARGE SCALE GENOMIC DNA]</scope>
    <source>
        <strain evidence="2 3">NRRL B-24470</strain>
    </source>
</reference>
<feature type="region of interest" description="Disordered" evidence="1">
    <location>
        <begin position="205"/>
        <end position="256"/>
    </location>
</feature>
<keyword evidence="3" id="KW-1185">Reference proteome</keyword>
<feature type="compositionally biased region" description="Low complexity" evidence="1">
    <location>
        <begin position="120"/>
        <end position="134"/>
    </location>
</feature>
<evidence type="ECO:0000313" key="2">
    <source>
        <dbReference type="EMBL" id="EWT02019.1"/>
    </source>
</evidence>
<feature type="region of interest" description="Disordered" evidence="1">
    <location>
        <begin position="1"/>
        <end position="35"/>
    </location>
</feature>
<accession>W9GDV2</accession>
<proteinExistence type="predicted"/>
<dbReference type="Proteomes" id="UP000019489">
    <property type="component" value="Unassembled WGS sequence"/>
</dbReference>
<name>W9GDV2_9MICO</name>
<feature type="compositionally biased region" description="Low complexity" evidence="1">
    <location>
        <begin position="215"/>
        <end position="241"/>
    </location>
</feature>
<protein>
    <submittedName>
        <fullName evidence="2">Uncharacterized protein</fullName>
    </submittedName>
</protein>
<dbReference type="EMBL" id="AWSA01000015">
    <property type="protein sequence ID" value="EWT02019.1"/>
    <property type="molecule type" value="Genomic_DNA"/>
</dbReference>